<gene>
    <name evidence="11" type="ORF">MCOR_42092</name>
</gene>
<feature type="transmembrane region" description="Helical" evidence="9">
    <location>
        <begin position="140"/>
        <end position="164"/>
    </location>
</feature>
<feature type="domain" description="G-protein coupled receptors family 1 profile" evidence="10">
    <location>
        <begin position="42"/>
        <end position="368"/>
    </location>
</feature>
<evidence type="ECO:0000256" key="1">
    <source>
        <dbReference type="ARBA" id="ARBA00004141"/>
    </source>
</evidence>
<keyword evidence="12" id="KW-1185">Reference proteome</keyword>
<keyword evidence="3 9" id="KW-1133">Transmembrane helix</keyword>
<dbReference type="InterPro" id="IPR017452">
    <property type="entry name" value="GPCR_Rhodpsn_7TM"/>
</dbReference>
<dbReference type="InterPro" id="IPR000276">
    <property type="entry name" value="GPCR_Rhodpsn"/>
</dbReference>
<sequence length="390" mass="44196">MHGNLSESVLSVTLEDLNDEETAQRLAPIIYLSFLTLVGTPGNLLVIAVYTFTVKRRSTHRLFITALAVTDFLVCTVAVPFEIVQMTNQLTFYSEWACKIFRSINVLLALLSSFILIALSADRTRRVIQPLKLQMTIRQAIWCIFLITLVAFMFALPEAVISGISLENLENNLTGYDCSFSDRYKDKAYTTVYSSTLLAIYIGCIFALIVMYSIIGRQVLSHVHFRSTFIRQNGTDNHSTASTNKLDRNEIKLSLEETCDSIDIDEDESRSKQLSELKSSRESTMKCNTKSPDRRHCAMRQQNSSKKVTKIAFAISFCFILSYVPYVAVKLNASIASGHFISNSTTKAIFPILGRTFIINNIVNPIIYGFLDQKFRQKCKIIFRHLTCRM</sequence>
<dbReference type="PANTHER" id="PTHR24238:SF47">
    <property type="entry name" value="ECDYSTEROIDS_DOPAMINE RECEPTOR-RELATED"/>
    <property type="match status" value="1"/>
</dbReference>
<dbReference type="GO" id="GO:0016020">
    <property type="term" value="C:membrane"/>
    <property type="evidence" value="ECO:0007669"/>
    <property type="project" value="UniProtKB-SubCell"/>
</dbReference>
<dbReference type="CDD" id="cd00637">
    <property type="entry name" value="7tm_classA_rhodopsin-like"/>
    <property type="match status" value="1"/>
</dbReference>
<organism evidence="11 12">
    <name type="scientific">Mytilus coruscus</name>
    <name type="common">Sea mussel</name>
    <dbReference type="NCBI Taxonomy" id="42192"/>
    <lineage>
        <taxon>Eukaryota</taxon>
        <taxon>Metazoa</taxon>
        <taxon>Spiralia</taxon>
        <taxon>Lophotrochozoa</taxon>
        <taxon>Mollusca</taxon>
        <taxon>Bivalvia</taxon>
        <taxon>Autobranchia</taxon>
        <taxon>Pteriomorphia</taxon>
        <taxon>Mytilida</taxon>
        <taxon>Mytiloidea</taxon>
        <taxon>Mytilidae</taxon>
        <taxon>Mytilinae</taxon>
        <taxon>Mytilus</taxon>
    </lineage>
</organism>
<evidence type="ECO:0000313" key="11">
    <source>
        <dbReference type="EMBL" id="CAC5408723.1"/>
    </source>
</evidence>
<dbReference type="Proteomes" id="UP000507470">
    <property type="component" value="Unassembled WGS sequence"/>
</dbReference>
<dbReference type="Pfam" id="PF00001">
    <property type="entry name" value="7tm_1"/>
    <property type="match status" value="1"/>
</dbReference>
<feature type="transmembrane region" description="Helical" evidence="9">
    <location>
        <begin position="308"/>
        <end position="328"/>
    </location>
</feature>
<feature type="transmembrane region" description="Helical" evidence="9">
    <location>
        <begin position="62"/>
        <end position="80"/>
    </location>
</feature>
<keyword evidence="4" id="KW-0297">G-protein coupled receptor</keyword>
<dbReference type="AlphaFoldDB" id="A0A6J8DJ96"/>
<dbReference type="PROSITE" id="PS50262">
    <property type="entry name" value="G_PROTEIN_RECEP_F1_2"/>
    <property type="match status" value="1"/>
</dbReference>
<keyword evidence="7" id="KW-0807">Transducer</keyword>
<dbReference type="SUPFAM" id="SSF81321">
    <property type="entry name" value="Family A G protein-coupled receptor-like"/>
    <property type="match status" value="1"/>
</dbReference>
<accession>A0A6J8DJ96</accession>
<evidence type="ECO:0000259" key="10">
    <source>
        <dbReference type="PROSITE" id="PS50262"/>
    </source>
</evidence>
<feature type="transmembrane region" description="Helical" evidence="9">
    <location>
        <begin position="348"/>
        <end position="371"/>
    </location>
</feature>
<evidence type="ECO:0000256" key="4">
    <source>
        <dbReference type="ARBA" id="ARBA00023040"/>
    </source>
</evidence>
<evidence type="ECO:0000256" key="7">
    <source>
        <dbReference type="ARBA" id="ARBA00023224"/>
    </source>
</evidence>
<protein>
    <submittedName>
        <fullName evidence="11">CCKAR</fullName>
    </submittedName>
</protein>
<feature type="transmembrane region" description="Helical" evidence="9">
    <location>
        <begin position="29"/>
        <end position="50"/>
    </location>
</feature>
<reference evidence="11 12" key="1">
    <citation type="submission" date="2020-06" db="EMBL/GenBank/DDBJ databases">
        <authorList>
            <person name="Li R."/>
            <person name="Bekaert M."/>
        </authorList>
    </citation>
    <scope>NUCLEOTIDE SEQUENCE [LARGE SCALE GENOMIC DNA]</scope>
    <source>
        <strain evidence="12">wild</strain>
    </source>
</reference>
<keyword evidence="6" id="KW-0675">Receptor</keyword>
<feature type="transmembrane region" description="Helical" evidence="9">
    <location>
        <begin position="192"/>
        <end position="215"/>
    </location>
</feature>
<comment type="subcellular location">
    <subcellularLocation>
        <location evidence="1">Membrane</location>
        <topology evidence="1">Multi-pass membrane protein</topology>
    </subcellularLocation>
</comment>
<evidence type="ECO:0000256" key="6">
    <source>
        <dbReference type="ARBA" id="ARBA00023170"/>
    </source>
</evidence>
<dbReference type="Gene3D" id="1.20.1070.10">
    <property type="entry name" value="Rhodopsin 7-helix transmembrane proteins"/>
    <property type="match status" value="1"/>
</dbReference>
<dbReference type="GO" id="GO:0004930">
    <property type="term" value="F:G protein-coupled receptor activity"/>
    <property type="evidence" value="ECO:0007669"/>
    <property type="project" value="UniProtKB-KW"/>
</dbReference>
<evidence type="ECO:0000256" key="3">
    <source>
        <dbReference type="ARBA" id="ARBA00022989"/>
    </source>
</evidence>
<dbReference type="EMBL" id="CACVKT020007594">
    <property type="protein sequence ID" value="CAC5408723.1"/>
    <property type="molecule type" value="Genomic_DNA"/>
</dbReference>
<proteinExistence type="predicted"/>
<evidence type="ECO:0000256" key="5">
    <source>
        <dbReference type="ARBA" id="ARBA00023136"/>
    </source>
</evidence>
<keyword evidence="2 9" id="KW-0812">Transmembrane</keyword>
<feature type="region of interest" description="Disordered" evidence="8">
    <location>
        <begin position="278"/>
        <end position="300"/>
    </location>
</feature>
<evidence type="ECO:0000256" key="8">
    <source>
        <dbReference type="SAM" id="MobiDB-lite"/>
    </source>
</evidence>
<feature type="transmembrane region" description="Helical" evidence="9">
    <location>
        <begin position="100"/>
        <end position="119"/>
    </location>
</feature>
<evidence type="ECO:0000256" key="2">
    <source>
        <dbReference type="ARBA" id="ARBA00022692"/>
    </source>
</evidence>
<evidence type="ECO:0000313" key="12">
    <source>
        <dbReference type="Proteomes" id="UP000507470"/>
    </source>
</evidence>
<dbReference type="OrthoDB" id="5969463at2759"/>
<evidence type="ECO:0000256" key="9">
    <source>
        <dbReference type="SAM" id="Phobius"/>
    </source>
</evidence>
<keyword evidence="5 9" id="KW-0472">Membrane</keyword>
<name>A0A6J8DJ96_MYTCO</name>
<dbReference type="PANTHER" id="PTHR24238">
    <property type="entry name" value="G-PROTEIN COUPLED RECEPTOR"/>
    <property type="match status" value="1"/>
</dbReference>
<dbReference type="PRINTS" id="PR00237">
    <property type="entry name" value="GPCRRHODOPSN"/>
</dbReference>